<dbReference type="InterPro" id="IPR029034">
    <property type="entry name" value="Cystine-knot_cytokine"/>
</dbReference>
<keyword evidence="5" id="KW-0964">Secreted</keyword>
<evidence type="ECO:0000256" key="12">
    <source>
        <dbReference type="ARBA" id="ARBA00023188"/>
    </source>
</evidence>
<comment type="similarity">
    <text evidence="2 13">Belongs to the TGF-beta family.</text>
</comment>
<evidence type="ECO:0000256" key="9">
    <source>
        <dbReference type="ARBA" id="ARBA00023030"/>
    </source>
</evidence>
<evidence type="ECO:0000256" key="11">
    <source>
        <dbReference type="ARBA" id="ARBA00023180"/>
    </source>
</evidence>
<dbReference type="Proteomes" id="UP001474421">
    <property type="component" value="Unassembled WGS sequence"/>
</dbReference>
<dbReference type="SUPFAM" id="SSF57501">
    <property type="entry name" value="Cystine-knot cytokines"/>
    <property type="match status" value="1"/>
</dbReference>
<dbReference type="GO" id="GO:0045597">
    <property type="term" value="P:positive regulation of cell differentiation"/>
    <property type="evidence" value="ECO:0007669"/>
    <property type="project" value="UniProtKB-ARBA"/>
</dbReference>
<feature type="compositionally biased region" description="Basic residues" evidence="14">
    <location>
        <begin position="602"/>
        <end position="620"/>
    </location>
</feature>
<comment type="caution">
    <text evidence="16">The sequence shown here is derived from an EMBL/GenBank/DDBJ whole genome shotgun (WGS) entry which is preliminary data.</text>
</comment>
<evidence type="ECO:0000256" key="1">
    <source>
        <dbReference type="ARBA" id="ARBA00004613"/>
    </source>
</evidence>
<dbReference type="PROSITE" id="PS00250">
    <property type="entry name" value="TGF_BETA_1"/>
    <property type="match status" value="1"/>
</dbReference>
<dbReference type="PANTHER" id="PTHR11848:SF143">
    <property type="entry name" value="BONE MORPHOGENETIC PROTEIN 2"/>
    <property type="match status" value="1"/>
</dbReference>
<comment type="subcellular location">
    <subcellularLocation>
        <location evidence="1">Secreted</location>
    </subcellularLocation>
</comment>
<feature type="region of interest" description="Disordered" evidence="14">
    <location>
        <begin position="52"/>
        <end position="90"/>
    </location>
</feature>
<dbReference type="Pfam" id="PF00019">
    <property type="entry name" value="TGF_beta"/>
    <property type="match status" value="1"/>
</dbReference>
<feature type="compositionally biased region" description="Basic residues" evidence="14">
    <location>
        <begin position="65"/>
        <end position="75"/>
    </location>
</feature>
<dbReference type="Gene3D" id="2.10.90.10">
    <property type="entry name" value="Cystine-knot cytokines"/>
    <property type="match status" value="1"/>
</dbReference>
<keyword evidence="3" id="KW-0217">Developmental protein</keyword>
<dbReference type="FunFam" id="2.60.120.970:FF:000009">
    <property type="entry name" value="bone morphogenetic protein 2"/>
    <property type="match status" value="1"/>
</dbReference>
<keyword evidence="12" id="KW-0891">Chondrogenesis</keyword>
<proteinExistence type="inferred from homology"/>
<dbReference type="GO" id="GO:0051216">
    <property type="term" value="P:cartilage development"/>
    <property type="evidence" value="ECO:0007669"/>
    <property type="project" value="UniProtKB-KW"/>
</dbReference>
<dbReference type="Gene3D" id="2.60.120.970">
    <property type="match status" value="1"/>
</dbReference>
<dbReference type="GO" id="GO:0005615">
    <property type="term" value="C:extracellular space"/>
    <property type="evidence" value="ECO:0007669"/>
    <property type="project" value="UniProtKB-KW"/>
</dbReference>
<evidence type="ECO:0000256" key="6">
    <source>
        <dbReference type="ARBA" id="ARBA00022685"/>
    </source>
</evidence>
<dbReference type="GO" id="GO:0005125">
    <property type="term" value="F:cytokine activity"/>
    <property type="evidence" value="ECO:0007669"/>
    <property type="project" value="UniProtKB-KW"/>
</dbReference>
<evidence type="ECO:0000256" key="7">
    <source>
        <dbReference type="ARBA" id="ARBA00022782"/>
    </source>
</evidence>
<dbReference type="SMART" id="SM00204">
    <property type="entry name" value="TGFB"/>
    <property type="match status" value="1"/>
</dbReference>
<evidence type="ECO:0000313" key="17">
    <source>
        <dbReference type="Proteomes" id="UP001474421"/>
    </source>
</evidence>
<dbReference type="GO" id="GO:0008083">
    <property type="term" value="F:growth factor activity"/>
    <property type="evidence" value="ECO:0007669"/>
    <property type="project" value="UniProtKB-KW"/>
</dbReference>
<dbReference type="InterPro" id="IPR001839">
    <property type="entry name" value="TGF-b_C"/>
</dbReference>
<evidence type="ECO:0000259" key="15">
    <source>
        <dbReference type="PROSITE" id="PS51362"/>
    </source>
</evidence>
<keyword evidence="7" id="KW-0221">Differentiation</keyword>
<dbReference type="PANTHER" id="PTHR11848">
    <property type="entry name" value="TGF-BETA FAMILY"/>
    <property type="match status" value="1"/>
</dbReference>
<evidence type="ECO:0000313" key="16">
    <source>
        <dbReference type="EMBL" id="KAK9411142.1"/>
    </source>
</evidence>
<dbReference type="InterPro" id="IPR015615">
    <property type="entry name" value="TGF-beta-rel"/>
</dbReference>
<evidence type="ECO:0000256" key="5">
    <source>
        <dbReference type="ARBA" id="ARBA00022525"/>
    </source>
</evidence>
<evidence type="ECO:0000256" key="14">
    <source>
        <dbReference type="SAM" id="MobiDB-lite"/>
    </source>
</evidence>
<evidence type="ECO:0000256" key="8">
    <source>
        <dbReference type="ARBA" id="ARBA00022855"/>
    </source>
</evidence>
<dbReference type="AlphaFoldDB" id="A0AAW1C9R0"/>
<keyword evidence="9 13" id="KW-0339">Growth factor</keyword>
<evidence type="ECO:0000256" key="13">
    <source>
        <dbReference type="RuleBase" id="RU000354"/>
    </source>
</evidence>
<reference evidence="16 17" key="1">
    <citation type="journal article" date="2024" name="Proc. Natl. Acad. Sci. U.S.A.">
        <title>The genetic regulatory architecture and epigenomic basis for age-related changes in rattlesnake venom.</title>
        <authorList>
            <person name="Hogan M.P."/>
            <person name="Holding M.L."/>
            <person name="Nystrom G.S."/>
            <person name="Colston T.J."/>
            <person name="Bartlett D.A."/>
            <person name="Mason A.J."/>
            <person name="Ellsworth S.A."/>
            <person name="Rautsaw R.M."/>
            <person name="Lawrence K.C."/>
            <person name="Strickland J.L."/>
            <person name="He B."/>
            <person name="Fraser P."/>
            <person name="Margres M.J."/>
            <person name="Gilbert D.M."/>
            <person name="Gibbs H.L."/>
            <person name="Parkinson C.L."/>
            <person name="Rokyta D.R."/>
        </authorList>
    </citation>
    <scope>NUCLEOTIDE SEQUENCE [LARGE SCALE GENOMIC DNA]</scope>
    <source>
        <strain evidence="16">DRR0105</strain>
    </source>
</reference>
<organism evidence="16 17">
    <name type="scientific">Crotalus adamanteus</name>
    <name type="common">Eastern diamondback rattlesnake</name>
    <dbReference type="NCBI Taxonomy" id="8729"/>
    <lineage>
        <taxon>Eukaryota</taxon>
        <taxon>Metazoa</taxon>
        <taxon>Chordata</taxon>
        <taxon>Craniata</taxon>
        <taxon>Vertebrata</taxon>
        <taxon>Euteleostomi</taxon>
        <taxon>Lepidosauria</taxon>
        <taxon>Squamata</taxon>
        <taxon>Bifurcata</taxon>
        <taxon>Unidentata</taxon>
        <taxon>Episquamata</taxon>
        <taxon>Toxicofera</taxon>
        <taxon>Serpentes</taxon>
        <taxon>Colubroidea</taxon>
        <taxon>Viperidae</taxon>
        <taxon>Crotalinae</taxon>
        <taxon>Crotalus</taxon>
    </lineage>
</organism>
<keyword evidence="4" id="KW-0202">Cytokine</keyword>
<keyword evidence="8" id="KW-0892">Osteogenesis</keyword>
<dbReference type="PRINTS" id="PR00669">
    <property type="entry name" value="INHIBINA"/>
</dbReference>
<keyword evidence="11" id="KW-0325">Glycoprotein</keyword>
<feature type="region of interest" description="Disordered" evidence="14">
    <location>
        <begin position="270"/>
        <end position="290"/>
    </location>
</feature>
<feature type="region of interest" description="Disordered" evidence="14">
    <location>
        <begin position="601"/>
        <end position="620"/>
    </location>
</feature>
<evidence type="ECO:0000256" key="4">
    <source>
        <dbReference type="ARBA" id="ARBA00022514"/>
    </source>
</evidence>
<dbReference type="Pfam" id="PF00688">
    <property type="entry name" value="TGFb_propeptide"/>
    <property type="match status" value="1"/>
</dbReference>
<dbReference type="EMBL" id="JAOTOJ010000001">
    <property type="protein sequence ID" value="KAK9411142.1"/>
    <property type="molecule type" value="Genomic_DNA"/>
</dbReference>
<keyword evidence="17" id="KW-1185">Reference proteome</keyword>
<protein>
    <submittedName>
        <fullName evidence="16">Bone morphogenetic protein 2</fullName>
    </submittedName>
</protein>
<dbReference type="InterPro" id="IPR017948">
    <property type="entry name" value="TGFb_CS"/>
</dbReference>
<accession>A0AAW1C9R0</accession>
<evidence type="ECO:0000256" key="10">
    <source>
        <dbReference type="ARBA" id="ARBA00023157"/>
    </source>
</evidence>
<keyword evidence="10" id="KW-1015">Disulfide bond</keyword>
<gene>
    <name evidence="16" type="ORF">NXF25_002317</name>
</gene>
<name>A0AAW1C9R0_CROAD</name>
<dbReference type="PROSITE" id="PS51362">
    <property type="entry name" value="TGF_BETA_2"/>
    <property type="match status" value="1"/>
</dbReference>
<dbReference type="GO" id="GO:0030154">
    <property type="term" value="P:cell differentiation"/>
    <property type="evidence" value="ECO:0007669"/>
    <property type="project" value="UniProtKB-KW"/>
</dbReference>
<dbReference type="GO" id="GO:0001503">
    <property type="term" value="P:ossification"/>
    <property type="evidence" value="ECO:0007669"/>
    <property type="project" value="UniProtKB-KW"/>
</dbReference>
<evidence type="ECO:0000256" key="2">
    <source>
        <dbReference type="ARBA" id="ARBA00006656"/>
    </source>
</evidence>
<evidence type="ECO:0000256" key="3">
    <source>
        <dbReference type="ARBA" id="ARBA00022473"/>
    </source>
</evidence>
<sequence length="764" mass="84996">MRRYVSPCLNYTRAWYSIVPDPARHAALPRSTRGGWLLGSRSHPGFPAVIGERASRAPAAVTQQKRSKQKRRGRKFTSSTSSPLRALADAEPKEKHLCARAAGVKLQPPHQRAEEEEKEVVVAAAAAAAAAEAGLPRRLLFAPGKESAGKSAKLRDSRFPLPPPPRVFQIFACLLASRHVFQPIRAWKQGAGGTSTFPSLSIQTAPFEPGVMRTSEKDSLASRGRSGVVVVVVVLLLLLAGPRAASVSSPPTSCASFAPRPGRPILSRCRTRARGRGGGGAGEPRESRDAARSARRLRCGGWLDGRARVRCCWCCLGDRWHPKRLMIMVARTCSLLVLLLYHMLLGGSASLIPEVGDRRRFSADLGQPAPLQLSEEILRKFELRLLSMFGLKRRPTPTKNAIIPSYMLELYHLHTSQKPTSMDYSLEKASSRANTVRSFHHEETLEELPERSGKTSRRFFFNLTSIPGGEIITSAELQVFRGHIQDAAEHDGSSHHRINIYEILKPEQEATKDPVISLLDTRLVHHNTSKWETFDVTPAVMRWIARGQPNLGFVAEVVHLNNASNVSKRHVRISRSLHQDDASWSRIRPLLVTFGHDGMGHPLHKREKRQAKHKPRKRHKSNCRRHPLYVDFNDVGWNDWIVAPPGYSAFYCHGDCPFPLADHLNSTNHAIVQTLVNSVNSKIPKACCVPTELSPISMLYLDENEKECCRVGCPHREKLHALVEPGFAQQMEKDDCPHMKAPMGLLGNVSVPLLLLSIYRKAKC</sequence>
<feature type="domain" description="TGF-beta family profile" evidence="15">
    <location>
        <begin position="606"/>
        <end position="716"/>
    </location>
</feature>
<dbReference type="GO" id="GO:0051240">
    <property type="term" value="P:positive regulation of multicellular organismal process"/>
    <property type="evidence" value="ECO:0007669"/>
    <property type="project" value="UniProtKB-ARBA"/>
</dbReference>
<dbReference type="FunFam" id="2.10.90.10:FF:000103">
    <property type="entry name" value="Bone morphogenetic protein 16"/>
    <property type="match status" value="1"/>
</dbReference>
<keyword evidence="6" id="KW-0165">Cleavage on pair of basic residues</keyword>
<dbReference type="InterPro" id="IPR001111">
    <property type="entry name" value="TGF-b_propeptide"/>
</dbReference>